<feature type="region of interest" description="Disordered" evidence="1">
    <location>
        <begin position="296"/>
        <end position="317"/>
    </location>
</feature>
<evidence type="ECO:0000313" key="3">
    <source>
        <dbReference type="Proteomes" id="UP000663879"/>
    </source>
</evidence>
<dbReference type="Proteomes" id="UP000663879">
    <property type="component" value="Unassembled WGS sequence"/>
</dbReference>
<accession>A0A814LA19</accession>
<gene>
    <name evidence="2" type="ORF">OXX778_LOCUS19261</name>
</gene>
<reference evidence="2" key="1">
    <citation type="submission" date="2021-02" db="EMBL/GenBank/DDBJ databases">
        <authorList>
            <person name="Nowell W R."/>
        </authorList>
    </citation>
    <scope>NUCLEOTIDE SEQUENCE</scope>
    <source>
        <strain evidence="2">Ploen Becks lab</strain>
    </source>
</reference>
<protein>
    <submittedName>
        <fullName evidence="2">Uncharacterized protein</fullName>
    </submittedName>
</protein>
<evidence type="ECO:0000313" key="2">
    <source>
        <dbReference type="EMBL" id="CAF1060573.1"/>
    </source>
</evidence>
<feature type="compositionally biased region" description="Acidic residues" evidence="1">
    <location>
        <begin position="305"/>
        <end position="315"/>
    </location>
</feature>
<keyword evidence="3" id="KW-1185">Reference proteome</keyword>
<sequence>MTVQETEINDENASLESLYTQFKEIKLSQFEKKWLEFKKINDESLENDFNKENIDCLISNTNLNCTENGSTTTTTRKLQLDGQDFLNSLLNKSECDETNINGFENKILKFIYENMDRNSTFRNTEIGPLFTEDGKQLNLINLVRLYNLVLILNGELISKVDRERLSLFANLLNSFTQSEESELIPIDDDSSQKSLLSNIFKGNKIINEESLRLKKKLDAFLPKLNENYCQLFEKDVVKAKIPASPFKDEVSNQVKEFLKEYFNLGKASLNPKLLKTLREKRQLELSSKQESKLDPIDESFKLSNESDENNLDDYEQSTKKNTAKKSINFSLDFVEKNNSFELLDLQDSNMDLI</sequence>
<name>A0A814LA19_9BILA</name>
<comment type="caution">
    <text evidence="2">The sequence shown here is derived from an EMBL/GenBank/DDBJ whole genome shotgun (WGS) entry which is preliminary data.</text>
</comment>
<organism evidence="2 3">
    <name type="scientific">Brachionus calyciflorus</name>
    <dbReference type="NCBI Taxonomy" id="104777"/>
    <lineage>
        <taxon>Eukaryota</taxon>
        <taxon>Metazoa</taxon>
        <taxon>Spiralia</taxon>
        <taxon>Gnathifera</taxon>
        <taxon>Rotifera</taxon>
        <taxon>Eurotatoria</taxon>
        <taxon>Monogononta</taxon>
        <taxon>Pseudotrocha</taxon>
        <taxon>Ploima</taxon>
        <taxon>Brachionidae</taxon>
        <taxon>Brachionus</taxon>
    </lineage>
</organism>
<dbReference type="AlphaFoldDB" id="A0A814LA19"/>
<proteinExistence type="predicted"/>
<evidence type="ECO:0000256" key="1">
    <source>
        <dbReference type="SAM" id="MobiDB-lite"/>
    </source>
</evidence>
<dbReference type="EMBL" id="CAJNOC010005733">
    <property type="protein sequence ID" value="CAF1060573.1"/>
    <property type="molecule type" value="Genomic_DNA"/>
</dbReference>